<dbReference type="EMBL" id="NHTK01006044">
    <property type="protein sequence ID" value="PPQ66381.1"/>
    <property type="molecule type" value="Genomic_DNA"/>
</dbReference>
<gene>
    <name evidence="3" type="ORF">CVT24_007210</name>
</gene>
<keyword evidence="4" id="KW-1185">Reference proteome</keyword>
<feature type="region of interest" description="Disordered" evidence="1">
    <location>
        <begin position="30"/>
        <end position="83"/>
    </location>
</feature>
<evidence type="ECO:0000313" key="4">
    <source>
        <dbReference type="Proteomes" id="UP000284842"/>
    </source>
</evidence>
<dbReference type="OrthoDB" id="5582002at2759"/>
<evidence type="ECO:0000256" key="2">
    <source>
        <dbReference type="SAM" id="Phobius"/>
    </source>
</evidence>
<feature type="transmembrane region" description="Helical" evidence="2">
    <location>
        <begin position="198"/>
        <end position="218"/>
    </location>
</feature>
<reference evidence="3 4" key="1">
    <citation type="journal article" date="2018" name="Evol. Lett.">
        <title>Horizontal gene cluster transfer increased hallucinogenic mushroom diversity.</title>
        <authorList>
            <person name="Reynolds H.T."/>
            <person name="Vijayakumar V."/>
            <person name="Gluck-Thaler E."/>
            <person name="Korotkin H.B."/>
            <person name="Matheny P.B."/>
            <person name="Slot J.C."/>
        </authorList>
    </citation>
    <scope>NUCLEOTIDE SEQUENCE [LARGE SCALE GENOMIC DNA]</scope>
    <source>
        <strain evidence="3 4">2629</strain>
    </source>
</reference>
<comment type="caution">
    <text evidence="3">The sequence shown here is derived from an EMBL/GenBank/DDBJ whole genome shotgun (WGS) entry which is preliminary data.</text>
</comment>
<name>A0A409VJE2_9AGAR</name>
<evidence type="ECO:0000313" key="3">
    <source>
        <dbReference type="EMBL" id="PPQ66381.1"/>
    </source>
</evidence>
<organism evidence="3 4">
    <name type="scientific">Panaeolus cyanescens</name>
    <dbReference type="NCBI Taxonomy" id="181874"/>
    <lineage>
        <taxon>Eukaryota</taxon>
        <taxon>Fungi</taxon>
        <taxon>Dikarya</taxon>
        <taxon>Basidiomycota</taxon>
        <taxon>Agaricomycotina</taxon>
        <taxon>Agaricomycetes</taxon>
        <taxon>Agaricomycetidae</taxon>
        <taxon>Agaricales</taxon>
        <taxon>Agaricineae</taxon>
        <taxon>Galeropsidaceae</taxon>
        <taxon>Panaeolus</taxon>
    </lineage>
</organism>
<dbReference type="InParanoid" id="A0A409VJE2"/>
<dbReference type="AlphaFoldDB" id="A0A409VJE2"/>
<keyword evidence="2" id="KW-0812">Transmembrane</keyword>
<keyword evidence="2" id="KW-1133">Transmembrane helix</keyword>
<protein>
    <submittedName>
        <fullName evidence="3">Uncharacterized protein</fullName>
    </submittedName>
</protein>
<dbReference type="STRING" id="181874.A0A409VJE2"/>
<keyword evidence="2" id="KW-0472">Membrane</keyword>
<feature type="compositionally biased region" description="Basic and acidic residues" evidence="1">
    <location>
        <begin position="71"/>
        <end position="83"/>
    </location>
</feature>
<accession>A0A409VJE2</accession>
<sequence length="383" mass="42528">MDADRKSTVSSFYGGRKTPVDALSSEYVTTPLRGGHRDDGSSFFTPDRSSMDHLTSGRPSAGYNRGTFHPSAREEPLKGGRDEEKDLAMGGDAWDVYADFNNAGPRYSSAILNQPSNSAGYSQLPPPSPMIKEEHIDPEGKVEMVTVPALGAEWGKDEMREMTKSGRRERKKEARKQFWKEWNRGQRGLCGKYFTRKVLVFFLFGLCVAVGIILAVTIPRVPRFSFNGGTPLVPIPDSDIPTQFSRFPPANFTFAGAASLQVDTTSNVLPIVFTHLRATVFDLDTNRLVGTGDYKRHSLPAKSFPKILLPLNFTYIADNSSDVTWTNWYNACRNRALYTNNKRPTLKFRLVLDMDIQGLPSTRSTSAQIADADCPVELPQNAA</sequence>
<dbReference type="Proteomes" id="UP000284842">
    <property type="component" value="Unassembled WGS sequence"/>
</dbReference>
<proteinExistence type="predicted"/>
<evidence type="ECO:0000256" key="1">
    <source>
        <dbReference type="SAM" id="MobiDB-lite"/>
    </source>
</evidence>